<evidence type="ECO:0000256" key="3">
    <source>
        <dbReference type="ARBA" id="ARBA00022617"/>
    </source>
</evidence>
<dbReference type="AlphaFoldDB" id="A0A8H8RNT8"/>
<keyword evidence="10" id="KW-1185">Reference proteome</keyword>
<evidence type="ECO:0000256" key="7">
    <source>
        <dbReference type="RuleBase" id="RU000461"/>
    </source>
</evidence>
<proteinExistence type="inferred from homology"/>
<gene>
    <name evidence="9" type="primary">radP_1</name>
    <name evidence="9" type="ORF">LSUB1_G006688</name>
</gene>
<dbReference type="EMBL" id="QGMJ01000394">
    <property type="protein sequence ID" value="TVY36836.1"/>
    <property type="molecule type" value="Genomic_DNA"/>
</dbReference>
<dbReference type="PROSITE" id="PS00086">
    <property type="entry name" value="CYTOCHROME_P450"/>
    <property type="match status" value="1"/>
</dbReference>
<dbReference type="PRINTS" id="PR00463">
    <property type="entry name" value="EP450I"/>
</dbReference>
<dbReference type="InterPro" id="IPR050121">
    <property type="entry name" value="Cytochrome_P450_monoxygenase"/>
</dbReference>
<sequence>MALQHVLFSKEITNTQLIATVIFGIVSVYAATICVYRLYFHPLSRFPGPRIAAVSNTWYAYHWLSGRYPWAIESILKKYGDVVRIAPNELVFITPQATMDIYSPHKKSLEVFVKTDFQNRGKNLGGIIWEENPARHRQTAKKLAPAFSSRSIKAMEPVVHEYIDFFLARMEELGATSNEIELVDWMNWLAMDMSADLAWNEKMHEMRDMKSSEYLDVMLAFNSFATVIQVFKRFPLLHPLMYFCAPITKILAFLRMEENTRVGVRRRIAQRGSIEHVDYFEHVLPADSPLPTDLEEFTHLGAVALQVTFAGFGPMSDWFYGTICFILQYPECYILLAEEIRNKFNSYNDITPGALATLPYLHACLEETLRMFPSNNTGLPRYSPGAMVDGQYIPKGTHVQTSVFALARSSRYFADPMHYRPQRWLPSSHHLYDPKFVNDDRKGLFPFNLGPRVCMGKEMAWIQGKLFMAKLLWTFDFLLAPGQHVDLEGPLLHYGFLIKPKLKVKFEKVSREKI</sequence>
<name>A0A8H8RNT8_9HELO</name>
<dbReference type="Gene3D" id="1.10.630.10">
    <property type="entry name" value="Cytochrome P450"/>
    <property type="match status" value="1"/>
</dbReference>
<dbReference type="PANTHER" id="PTHR24305">
    <property type="entry name" value="CYTOCHROME P450"/>
    <property type="match status" value="1"/>
</dbReference>
<dbReference type="InterPro" id="IPR017972">
    <property type="entry name" value="Cyt_P450_CS"/>
</dbReference>
<dbReference type="GO" id="GO:0005506">
    <property type="term" value="F:iron ion binding"/>
    <property type="evidence" value="ECO:0007669"/>
    <property type="project" value="InterPro"/>
</dbReference>
<organism evidence="9 10">
    <name type="scientific">Lachnellula subtilissima</name>
    <dbReference type="NCBI Taxonomy" id="602034"/>
    <lineage>
        <taxon>Eukaryota</taxon>
        <taxon>Fungi</taxon>
        <taxon>Dikarya</taxon>
        <taxon>Ascomycota</taxon>
        <taxon>Pezizomycotina</taxon>
        <taxon>Leotiomycetes</taxon>
        <taxon>Helotiales</taxon>
        <taxon>Lachnaceae</taxon>
        <taxon>Lachnellula</taxon>
    </lineage>
</organism>
<dbReference type="Pfam" id="PF00067">
    <property type="entry name" value="p450"/>
    <property type="match status" value="1"/>
</dbReference>
<reference evidence="9 10" key="1">
    <citation type="submission" date="2018-05" db="EMBL/GenBank/DDBJ databases">
        <title>Genome sequencing and assembly of the regulated plant pathogen Lachnellula willkommii and related sister species for the development of diagnostic species identification markers.</title>
        <authorList>
            <person name="Giroux E."/>
            <person name="Bilodeau G."/>
        </authorList>
    </citation>
    <scope>NUCLEOTIDE SEQUENCE [LARGE SCALE GENOMIC DNA]</scope>
    <source>
        <strain evidence="9 10">CBS 197.66</strain>
    </source>
</reference>
<comment type="cofactor">
    <cofactor evidence="1 6">
        <name>heme</name>
        <dbReference type="ChEBI" id="CHEBI:30413"/>
    </cofactor>
</comment>
<keyword evidence="4 6" id="KW-0479">Metal-binding</keyword>
<evidence type="ECO:0000313" key="9">
    <source>
        <dbReference type="EMBL" id="TVY36836.1"/>
    </source>
</evidence>
<keyword evidence="7 9" id="KW-0503">Monooxygenase</keyword>
<dbReference type="InterPro" id="IPR002401">
    <property type="entry name" value="Cyt_P450_E_grp-I"/>
</dbReference>
<comment type="similarity">
    <text evidence="2 7">Belongs to the cytochrome P450 family.</text>
</comment>
<evidence type="ECO:0000256" key="4">
    <source>
        <dbReference type="ARBA" id="ARBA00022723"/>
    </source>
</evidence>
<dbReference type="Proteomes" id="UP000462212">
    <property type="component" value="Unassembled WGS sequence"/>
</dbReference>
<dbReference type="SUPFAM" id="SSF48264">
    <property type="entry name" value="Cytochrome P450"/>
    <property type="match status" value="1"/>
</dbReference>
<dbReference type="GO" id="GO:0004497">
    <property type="term" value="F:monooxygenase activity"/>
    <property type="evidence" value="ECO:0007669"/>
    <property type="project" value="UniProtKB-KW"/>
</dbReference>
<keyword evidence="7" id="KW-0560">Oxidoreductase</keyword>
<protein>
    <submittedName>
        <fullName evidence="9">Cytochrome P450 monooxygenase</fullName>
    </submittedName>
</protein>
<feature type="transmembrane region" description="Helical" evidence="8">
    <location>
        <begin position="17"/>
        <end position="40"/>
    </location>
</feature>
<evidence type="ECO:0000256" key="5">
    <source>
        <dbReference type="ARBA" id="ARBA00023004"/>
    </source>
</evidence>
<evidence type="ECO:0000313" key="10">
    <source>
        <dbReference type="Proteomes" id="UP000462212"/>
    </source>
</evidence>
<accession>A0A8H8RNT8</accession>
<dbReference type="PANTHER" id="PTHR24305:SF210">
    <property type="entry name" value="CYTOCHROME P450 MONOOXYGENASE ASQL-RELATED"/>
    <property type="match status" value="1"/>
</dbReference>
<dbReference type="PRINTS" id="PR00385">
    <property type="entry name" value="P450"/>
</dbReference>
<keyword evidence="5 6" id="KW-0408">Iron</keyword>
<evidence type="ECO:0000256" key="6">
    <source>
        <dbReference type="PIRSR" id="PIRSR602401-1"/>
    </source>
</evidence>
<dbReference type="GO" id="GO:0016705">
    <property type="term" value="F:oxidoreductase activity, acting on paired donors, with incorporation or reduction of molecular oxygen"/>
    <property type="evidence" value="ECO:0007669"/>
    <property type="project" value="InterPro"/>
</dbReference>
<comment type="caution">
    <text evidence="9">The sequence shown here is derived from an EMBL/GenBank/DDBJ whole genome shotgun (WGS) entry which is preliminary data.</text>
</comment>
<feature type="binding site" description="axial binding residue" evidence="6">
    <location>
        <position position="454"/>
    </location>
    <ligand>
        <name>heme</name>
        <dbReference type="ChEBI" id="CHEBI:30413"/>
    </ligand>
    <ligandPart>
        <name>Fe</name>
        <dbReference type="ChEBI" id="CHEBI:18248"/>
    </ligandPart>
</feature>
<evidence type="ECO:0000256" key="8">
    <source>
        <dbReference type="SAM" id="Phobius"/>
    </source>
</evidence>
<evidence type="ECO:0000256" key="2">
    <source>
        <dbReference type="ARBA" id="ARBA00010617"/>
    </source>
</evidence>
<keyword evidence="8" id="KW-0472">Membrane</keyword>
<evidence type="ECO:0000256" key="1">
    <source>
        <dbReference type="ARBA" id="ARBA00001971"/>
    </source>
</evidence>
<dbReference type="InterPro" id="IPR036396">
    <property type="entry name" value="Cyt_P450_sf"/>
</dbReference>
<keyword evidence="8" id="KW-1133">Transmembrane helix</keyword>
<dbReference type="OrthoDB" id="1470350at2759"/>
<dbReference type="GO" id="GO:0020037">
    <property type="term" value="F:heme binding"/>
    <property type="evidence" value="ECO:0007669"/>
    <property type="project" value="InterPro"/>
</dbReference>
<keyword evidence="3 6" id="KW-0349">Heme</keyword>
<dbReference type="InterPro" id="IPR001128">
    <property type="entry name" value="Cyt_P450"/>
</dbReference>
<keyword evidence="8" id="KW-0812">Transmembrane</keyword>